<evidence type="ECO:0000256" key="1">
    <source>
        <dbReference type="SAM" id="MobiDB-lite"/>
    </source>
</evidence>
<dbReference type="GO" id="GO:0030686">
    <property type="term" value="C:90S preribosome"/>
    <property type="evidence" value="ECO:0007669"/>
    <property type="project" value="TreeGrafter"/>
</dbReference>
<evidence type="ECO:0000259" key="4">
    <source>
        <dbReference type="Pfam" id="PF23099"/>
    </source>
</evidence>
<organism evidence="5 6">
    <name type="scientific">Chironomus riparius</name>
    <dbReference type="NCBI Taxonomy" id="315576"/>
    <lineage>
        <taxon>Eukaryota</taxon>
        <taxon>Metazoa</taxon>
        <taxon>Ecdysozoa</taxon>
        <taxon>Arthropoda</taxon>
        <taxon>Hexapoda</taxon>
        <taxon>Insecta</taxon>
        <taxon>Pterygota</taxon>
        <taxon>Neoptera</taxon>
        <taxon>Endopterygota</taxon>
        <taxon>Diptera</taxon>
        <taxon>Nematocera</taxon>
        <taxon>Chironomoidea</taxon>
        <taxon>Chironomidae</taxon>
        <taxon>Chironominae</taxon>
        <taxon>Chironomus</taxon>
    </lineage>
</organism>
<dbReference type="InterPro" id="IPR046523">
    <property type="entry name" value="UTP20_dom"/>
</dbReference>
<evidence type="ECO:0000259" key="2">
    <source>
        <dbReference type="Pfam" id="PF07539"/>
    </source>
</evidence>
<feature type="compositionally biased region" description="Basic and acidic residues" evidence="1">
    <location>
        <begin position="1548"/>
        <end position="1564"/>
    </location>
</feature>
<dbReference type="Proteomes" id="UP001153620">
    <property type="component" value="Chromosome 3"/>
</dbReference>
<feature type="domain" description="U3 small nucleolar RNA-associated protein 20" evidence="3">
    <location>
        <begin position="1652"/>
        <end position="1871"/>
    </location>
</feature>
<dbReference type="InterPro" id="IPR011430">
    <property type="entry name" value="UTP20_N"/>
</dbReference>
<evidence type="ECO:0000313" key="5">
    <source>
        <dbReference type="EMBL" id="CAG9807193.1"/>
    </source>
</evidence>
<dbReference type="Pfam" id="PF20416">
    <property type="entry name" value="UTP20"/>
    <property type="match status" value="1"/>
</dbReference>
<evidence type="ECO:0008006" key="7">
    <source>
        <dbReference type="Google" id="ProtNLM"/>
    </source>
</evidence>
<feature type="compositionally biased region" description="Acidic residues" evidence="1">
    <location>
        <begin position="1565"/>
        <end position="1596"/>
    </location>
</feature>
<dbReference type="PANTHER" id="PTHR17695:SF11">
    <property type="entry name" value="SMALL SUBUNIT PROCESSOME COMPONENT 20 HOMOLOG"/>
    <property type="match status" value="1"/>
</dbReference>
<name>A0A9N9S106_9DIPT</name>
<feature type="region of interest" description="Disordered" evidence="1">
    <location>
        <begin position="1547"/>
        <end position="1601"/>
    </location>
</feature>
<dbReference type="SUPFAM" id="SSF48371">
    <property type="entry name" value="ARM repeat"/>
    <property type="match status" value="2"/>
</dbReference>
<dbReference type="InterPro" id="IPR052575">
    <property type="entry name" value="SSU_processome_comp_20"/>
</dbReference>
<sequence length="2608" mass="302854">MSKKHKNENVFKFKKFSERIAEVDLRSSALYRIEHVNEIPAENRSYFYQTFDKWSTLNLTGEYVDFAKEVRKVPTATLLLVLHHKDKLIEILLNKLESATNLSVQPLLELTVSLARDLREEFYAHFHKFFEVLIKLLNTQDADQTEWTLICLAYLFKILKPFLCKEITIVISKVIPLMSEKDQPAHIINFAVECFAFLVRNLKDKNLFLLAVLRIVKQDETCITGCGKLFFEMVRGLNGQFHSKGDEFLEILFDAFRKSEFKKYWDILKEILVQTVGDTLCYIDVKYIPTYWNVIYKTFENIIKDENLSTDEKSIAVHYVLFFLGQSIEYYGGKKLTDVQKTINLVIQIIDQDYSLDVMMTLSQISALLLLSKNFMIGQLEASRLAKKVLSTEHAEVFESFVINSISCAQFDILIMPDFIRYFEKNFSKATMEIMVKIIEARKQNNLLENSEFDGYNLYFKNQKTVDRLSKFILNYSADNEDIEEFLMAIKIIPHSVTFDKDKIAKHLKKICKEIIKNLRTKNDAKQVFIFAVCVTTIQHIEHEFEAKEIMEIINVMLTLNKSYPVIKIINYFVQKLKLHNEKSLNLEVFNKLRISLIDNIQSQYQDVRFLTAQILSSFDHLKATKESIYTIFKQIEEITPSIQTYRDQILLLQKLNFDSGIFNDTKDTEKAQDALKFCLGFLHVNFQPLWDPVRDVIESYAANFDVNVFWEIFYAKLNSFKAKDEDPVDQEAISENELINTKFLEFATVTDRYDPISFRAKLWQVLSDTKTNVLDKKQKDIVELFFEFLKNEYEIDEEDTEAPTKGRQKLLISHLQVFAKFSNPKCVTKATELRQLYRELLLHRNFQVQKLALDCLMQYKDPAVISYKELLYNCVNEKTFRQEILTLNLDEKIQAENRENFVEIFLPILYSKMSIKASKKDQEGFKAKKEVIVRFMNHLKEPELMKLTDIVIGKISDSSSIEKCSDMMENIKNSSTTFKINELQSKLQFLDLIKKNVAGAFGDAFQRKTLRSILSIACHTLNIDSTMSKNLKQACLQSIVEYFEQYESFNWTSDEIELVFGLFISKHLETFHRDASQNVTGLMKLFVEWSKNPKYFKYLEKSDVDGNYPLKSMIGLFNNKSTTSTVIECVMDCLERLLTLIDVDEEVTTINYGTKLVEPFIQDILMKLKNFLSVRNAKTIKSRNLLILSRVTELVKDVQSSKILLDILFPLTLRKVVEDQNDSEGIMKLLMTISNLLKAVDEPGSYLRAVSPLFEVIHEVNQRKFLVKTFSLIAVDEDMLGIVADLNAYDKRWIEQPDFERKISAFHRLEKLDVIPVDLAVLVIYHCFYFLKTEKDLGIRDNSSHHLKLTCSKIIENFQHDKPQIDYFMDKIILNLLQKKICQNNEIRTESILLLGELARKHPTAHSILNDLHSLTDSKNRELDFFDNITHLQKFRHMKALRRFVDIAKTYTRVPNLRTLNDFLLPMSRIFLCTDEYQRKSKVIEAAIEYVSCICRFMPWNQYEIVLKHYIRKMMNDSKAYQKQLVKLIPAILDAYHFELSTVDVSSGEKDPVEDPETSKIDPEADETIQDDLLDDNSDVELESEESEHEDETQIEENSPAIEKITTLNPNVSIRVIRNLTRQLIPSLFRILKELSTNNAHKLNKEEKRIKEKADMIRIPLALPMIKLLQKLPSKFLHQYMSQVLLKVSTFLKSNLKQVRATARHTLKEILIVLGVEHLEVAIENLSCILCKGFQVHVLSITVHTLIDVLKNQLVKSNVTDRILHKVLDICFNDIFGKNNEEQEIGKIGQRTPEAKPSRKSFLTLNILAATLGEKCILDMLKPFKNLLLETQSKRTVMKLQECLVQIASGFTVNEKIPIDALMILIHGTISESIPNLLPNKKKTDTKEVKKVDCLIIPEEPKRRGASTTNKNVKSSKQTNSYVLVEFGLEMLHISLKKKKSDGLEGFLDPLVPFLVDAMKGNFLKVNMLSVRCFAIMWHQKLELESLRKFTDGIASEIFAILHKYATTEISRKDNHYLLVKSSFKSVVVLIRHVDYYTVNENQLKTLLLYIEQDLTIANDKDTISFVLLKAILDKKLIVPEIHEVLRKIAEMSITSEVAERRNAIRPIVLTYLMEYPLGKKVDQLIKFFIAQLNYEEISGRESVIEMMSLIFKHFPQPQLCKFCGLFFLALGTRLVNDESPTCREKIALTIELLIKQLPNESRLQLIDIVTMLLKDKKLVHREMAAQLIIRFINATDRDFIAPRMSSLLELSIKSITNTDDEPGKFVRVKRLKMDNNNENEMESSVVDERDQQIVEDHHLIQTLNAIIKILEFNDGSVLKDENNKATIDEIGYKAHELLSHDHTWVRMRSLKVINILIKNLDLARIKEIITNDEAVLDEIPFLQSKSQFQSVAFDMSVQLKPDIEQDLLTAILENLIEISKILKDIPFTGMVNDKKDFNLMWMVRRLRYAIHAEIATTPSSCVLRKSIFNFFNNLLDIIDRRTLMKLASSLLTPMLREMVDGEHVIEELKQVAMQTGNRIKTLIGMEEYDKVRLDLQSKMLHKRVDRRKSLAHEKINNPVKAAARTIRKQLKKQDSKKRKRKEIQEGIILPKKKRKIYNNLMTDTYE</sequence>
<proteinExistence type="predicted"/>
<dbReference type="GO" id="GO:0032040">
    <property type="term" value="C:small-subunit processome"/>
    <property type="evidence" value="ECO:0007669"/>
    <property type="project" value="TreeGrafter"/>
</dbReference>
<dbReference type="PANTHER" id="PTHR17695">
    <property type="entry name" value="SMALL SUBUNIT PROCESSOME COMPONENT 20 HOMOLOG"/>
    <property type="match status" value="1"/>
</dbReference>
<keyword evidence="6" id="KW-1185">Reference proteome</keyword>
<gene>
    <name evidence="5" type="ORF">CHIRRI_LOCUS10042</name>
</gene>
<reference evidence="5" key="2">
    <citation type="submission" date="2022-10" db="EMBL/GenBank/DDBJ databases">
        <authorList>
            <consortium name="ENA_rothamsted_submissions"/>
            <consortium name="culmorum"/>
            <person name="King R."/>
        </authorList>
    </citation>
    <scope>NUCLEOTIDE SEQUENCE</scope>
</reference>
<dbReference type="Pfam" id="PF23099">
    <property type="entry name" value="UTP20_C"/>
    <property type="match status" value="1"/>
</dbReference>
<dbReference type="Pfam" id="PF07539">
    <property type="entry name" value="UTP20_N"/>
    <property type="match status" value="1"/>
</dbReference>
<protein>
    <recommendedName>
        <fullName evidence="7">Small subunit processome component 20 homolog</fullName>
    </recommendedName>
</protein>
<dbReference type="InterPro" id="IPR057525">
    <property type="entry name" value="UTP20_C"/>
</dbReference>
<feature type="domain" description="U3 small nucleolar RNA-associated protein 20 N-terminal" evidence="2">
    <location>
        <begin position="809"/>
        <end position="1385"/>
    </location>
</feature>
<dbReference type="InterPro" id="IPR011989">
    <property type="entry name" value="ARM-like"/>
</dbReference>
<reference evidence="5" key="1">
    <citation type="submission" date="2022-01" db="EMBL/GenBank/DDBJ databases">
        <authorList>
            <person name="King R."/>
        </authorList>
    </citation>
    <scope>NUCLEOTIDE SEQUENCE</scope>
</reference>
<dbReference type="OrthoDB" id="360653at2759"/>
<dbReference type="Gene3D" id="1.25.10.10">
    <property type="entry name" value="Leucine-rich Repeat Variant"/>
    <property type="match status" value="2"/>
</dbReference>
<feature type="domain" description="U3 small nucleolar RNA-associated protein 20 C-terminal" evidence="4">
    <location>
        <begin position="2345"/>
        <end position="2583"/>
    </location>
</feature>
<evidence type="ECO:0000313" key="6">
    <source>
        <dbReference type="Proteomes" id="UP001153620"/>
    </source>
</evidence>
<accession>A0A9N9S106</accession>
<evidence type="ECO:0000259" key="3">
    <source>
        <dbReference type="Pfam" id="PF20416"/>
    </source>
</evidence>
<dbReference type="EMBL" id="OU895879">
    <property type="protein sequence ID" value="CAG9807193.1"/>
    <property type="molecule type" value="Genomic_DNA"/>
</dbReference>
<dbReference type="InterPro" id="IPR016024">
    <property type="entry name" value="ARM-type_fold"/>
</dbReference>